<accession>A0ABR4GSZ8</accession>
<dbReference type="EMBL" id="JBFXLT010000305">
    <property type="protein sequence ID" value="KAL2801585.1"/>
    <property type="molecule type" value="Genomic_DNA"/>
</dbReference>
<keyword evidence="2" id="KW-1185">Reference proteome</keyword>
<sequence length="104" mass="11962">MMGRELFWPLGAENTTSTSLPYWPNLTKYTLYLSAATPAGTWLFEETPSEKEDEPYTLTDRSQGLPEYLRLPIEDRNAIFFALRQRLSLLGICVFQLDMLHKGS</sequence>
<protein>
    <submittedName>
        <fullName evidence="1">Uncharacterized protein</fullName>
    </submittedName>
</protein>
<evidence type="ECO:0000313" key="2">
    <source>
        <dbReference type="Proteomes" id="UP001610334"/>
    </source>
</evidence>
<gene>
    <name evidence="1" type="ORF">BJX63DRAFT_417029</name>
</gene>
<reference evidence="1 2" key="1">
    <citation type="submission" date="2024-07" db="EMBL/GenBank/DDBJ databases">
        <title>Section-level genome sequencing and comparative genomics of Aspergillus sections Usti and Cavernicolus.</title>
        <authorList>
            <consortium name="Lawrence Berkeley National Laboratory"/>
            <person name="Nybo J.L."/>
            <person name="Vesth T.C."/>
            <person name="Theobald S."/>
            <person name="Frisvad J.C."/>
            <person name="Larsen T.O."/>
            <person name="Kjaerboelling I."/>
            <person name="Rothschild-Mancinelli K."/>
            <person name="Lyhne E.K."/>
            <person name="Kogle M.E."/>
            <person name="Barry K."/>
            <person name="Clum A."/>
            <person name="Na H."/>
            <person name="Ledsgaard L."/>
            <person name="Lin J."/>
            <person name="Lipzen A."/>
            <person name="Kuo A."/>
            <person name="Riley R."/>
            <person name="Mondo S."/>
            <person name="Labutti K."/>
            <person name="Haridas S."/>
            <person name="Pangalinan J."/>
            <person name="Salamov A.A."/>
            <person name="Simmons B.A."/>
            <person name="Magnuson J.K."/>
            <person name="Chen J."/>
            <person name="Drula E."/>
            <person name="Henrissat B."/>
            <person name="Wiebenga A."/>
            <person name="Lubbers R.J."/>
            <person name="Gomes A.C."/>
            <person name="Makela M.R."/>
            <person name="Stajich J."/>
            <person name="Grigoriev I.V."/>
            <person name="Mortensen U.H."/>
            <person name="De Vries R.P."/>
            <person name="Baker S.E."/>
            <person name="Andersen M.R."/>
        </authorList>
    </citation>
    <scope>NUCLEOTIDE SEQUENCE [LARGE SCALE GENOMIC DNA]</scope>
    <source>
        <strain evidence="1 2">CBS 588.65</strain>
    </source>
</reference>
<proteinExistence type="predicted"/>
<dbReference type="Proteomes" id="UP001610334">
    <property type="component" value="Unassembled WGS sequence"/>
</dbReference>
<evidence type="ECO:0000313" key="1">
    <source>
        <dbReference type="EMBL" id="KAL2801585.1"/>
    </source>
</evidence>
<organism evidence="1 2">
    <name type="scientific">Aspergillus granulosus</name>
    <dbReference type="NCBI Taxonomy" id="176169"/>
    <lineage>
        <taxon>Eukaryota</taxon>
        <taxon>Fungi</taxon>
        <taxon>Dikarya</taxon>
        <taxon>Ascomycota</taxon>
        <taxon>Pezizomycotina</taxon>
        <taxon>Eurotiomycetes</taxon>
        <taxon>Eurotiomycetidae</taxon>
        <taxon>Eurotiales</taxon>
        <taxon>Aspergillaceae</taxon>
        <taxon>Aspergillus</taxon>
        <taxon>Aspergillus subgen. Nidulantes</taxon>
    </lineage>
</organism>
<comment type="caution">
    <text evidence="1">The sequence shown here is derived from an EMBL/GenBank/DDBJ whole genome shotgun (WGS) entry which is preliminary data.</text>
</comment>
<name>A0ABR4GSZ8_9EURO</name>